<protein>
    <submittedName>
        <fullName evidence="1">Uncharacterized protein</fullName>
    </submittedName>
</protein>
<proteinExistence type="predicted"/>
<name>A0A9D4JDK1_DREPO</name>
<organism evidence="1 2">
    <name type="scientific">Dreissena polymorpha</name>
    <name type="common">Zebra mussel</name>
    <name type="synonym">Mytilus polymorpha</name>
    <dbReference type="NCBI Taxonomy" id="45954"/>
    <lineage>
        <taxon>Eukaryota</taxon>
        <taxon>Metazoa</taxon>
        <taxon>Spiralia</taxon>
        <taxon>Lophotrochozoa</taxon>
        <taxon>Mollusca</taxon>
        <taxon>Bivalvia</taxon>
        <taxon>Autobranchia</taxon>
        <taxon>Heteroconchia</taxon>
        <taxon>Euheterodonta</taxon>
        <taxon>Imparidentia</taxon>
        <taxon>Neoheterodontei</taxon>
        <taxon>Myida</taxon>
        <taxon>Dreissenoidea</taxon>
        <taxon>Dreissenidae</taxon>
        <taxon>Dreissena</taxon>
    </lineage>
</organism>
<dbReference type="EMBL" id="JAIWYP010000006">
    <property type="protein sequence ID" value="KAH3805819.1"/>
    <property type="molecule type" value="Genomic_DNA"/>
</dbReference>
<comment type="caution">
    <text evidence="1">The sequence shown here is derived from an EMBL/GenBank/DDBJ whole genome shotgun (WGS) entry which is preliminary data.</text>
</comment>
<evidence type="ECO:0000313" key="2">
    <source>
        <dbReference type="Proteomes" id="UP000828390"/>
    </source>
</evidence>
<dbReference type="Proteomes" id="UP000828390">
    <property type="component" value="Unassembled WGS sequence"/>
</dbReference>
<reference evidence="1" key="1">
    <citation type="journal article" date="2019" name="bioRxiv">
        <title>The Genome of the Zebra Mussel, Dreissena polymorpha: A Resource for Invasive Species Research.</title>
        <authorList>
            <person name="McCartney M.A."/>
            <person name="Auch B."/>
            <person name="Kono T."/>
            <person name="Mallez S."/>
            <person name="Zhang Y."/>
            <person name="Obille A."/>
            <person name="Becker A."/>
            <person name="Abrahante J.E."/>
            <person name="Garbe J."/>
            <person name="Badalamenti J.P."/>
            <person name="Herman A."/>
            <person name="Mangelson H."/>
            <person name="Liachko I."/>
            <person name="Sullivan S."/>
            <person name="Sone E.D."/>
            <person name="Koren S."/>
            <person name="Silverstein K.A.T."/>
            <person name="Beckman K.B."/>
            <person name="Gohl D.M."/>
        </authorList>
    </citation>
    <scope>NUCLEOTIDE SEQUENCE</scope>
    <source>
        <strain evidence="1">Duluth1</strain>
        <tissue evidence="1">Whole animal</tissue>
    </source>
</reference>
<dbReference type="AlphaFoldDB" id="A0A9D4JDK1"/>
<accession>A0A9D4JDK1</accession>
<reference evidence="1" key="2">
    <citation type="submission" date="2020-11" db="EMBL/GenBank/DDBJ databases">
        <authorList>
            <person name="McCartney M.A."/>
            <person name="Auch B."/>
            <person name="Kono T."/>
            <person name="Mallez S."/>
            <person name="Becker A."/>
            <person name="Gohl D.M."/>
            <person name="Silverstein K.A.T."/>
            <person name="Koren S."/>
            <person name="Bechman K.B."/>
            <person name="Herman A."/>
            <person name="Abrahante J.E."/>
            <person name="Garbe J."/>
        </authorList>
    </citation>
    <scope>NUCLEOTIDE SEQUENCE</scope>
    <source>
        <strain evidence="1">Duluth1</strain>
        <tissue evidence="1">Whole animal</tissue>
    </source>
</reference>
<evidence type="ECO:0000313" key="1">
    <source>
        <dbReference type="EMBL" id="KAH3805819.1"/>
    </source>
</evidence>
<gene>
    <name evidence="1" type="ORF">DPMN_134128</name>
</gene>
<keyword evidence="2" id="KW-1185">Reference proteome</keyword>
<sequence>MGVAWRTHQGASTYEVSKLFTLGRDIIRTNAHTKFHEDWTKTGTSGVLTRFHFKLIVLKTFHEDSTKNVTSRLLTRENCPAFWRTNVLTKAHEDWAINMALRVFTMLMLTTNNGQKRSQKLLMSAF</sequence>